<dbReference type="Gene3D" id="3.40.50.450">
    <property type="match status" value="1"/>
</dbReference>
<dbReference type="GeneID" id="9049538"/>
<dbReference type="Gene3D" id="3.60.10.10">
    <property type="entry name" value="Endonuclease/exonuclease/phosphatase"/>
    <property type="match status" value="1"/>
</dbReference>
<evidence type="ECO:0000313" key="2">
    <source>
        <dbReference type="EMBL" id="EER18522.1"/>
    </source>
</evidence>
<proteinExistence type="predicted"/>
<dbReference type="InterPro" id="IPR036691">
    <property type="entry name" value="Endo/exonu/phosph_ase_sf"/>
</dbReference>
<organism evidence="3">
    <name type="scientific">Perkinsus marinus (strain ATCC 50983 / TXsc)</name>
    <dbReference type="NCBI Taxonomy" id="423536"/>
    <lineage>
        <taxon>Eukaryota</taxon>
        <taxon>Sar</taxon>
        <taxon>Alveolata</taxon>
        <taxon>Perkinsozoa</taxon>
        <taxon>Perkinsea</taxon>
        <taxon>Perkinsida</taxon>
        <taxon>Perkinsidae</taxon>
        <taxon>Perkinsus</taxon>
    </lineage>
</organism>
<dbReference type="SUPFAM" id="SSF56219">
    <property type="entry name" value="DNase I-like"/>
    <property type="match status" value="1"/>
</dbReference>
<dbReference type="GO" id="GO:0003824">
    <property type="term" value="F:catalytic activity"/>
    <property type="evidence" value="ECO:0007669"/>
    <property type="project" value="InterPro"/>
</dbReference>
<sequence>MFIELTCISDGTCVFYKRENWRLVKDLSKIDTNLRVPLSMVLLECESESTGTSEPWKLLVASIHLKAGEDRKADQRRQEQLTWVIEEIETATRVYGAPVLVCGDFNAEPWEGSIQTILKSTDWKSAYPLEESQLRPTTIQQRKGKPVTRRHIDYICDEVDDVFKSFEQIVVLALNGERSSTADRREVGRWNVDALERSDICIFEVEDVKCQEETGRQVSLGFALARKPRSVLLLHTSSDDLPPMIAHYCSDYGVAVFKSEEDLYEKIKDKIFEIRQSKSADENLN</sequence>
<dbReference type="Proteomes" id="UP000007800">
    <property type="component" value="Unassembled WGS sequence"/>
</dbReference>
<dbReference type="InterPro" id="IPR005135">
    <property type="entry name" value="Endo/exonuclease/phosphatase"/>
</dbReference>
<evidence type="ECO:0000259" key="1">
    <source>
        <dbReference type="Pfam" id="PF03372"/>
    </source>
</evidence>
<gene>
    <name evidence="2" type="ORF">Pmar_PMAR004387</name>
</gene>
<keyword evidence="3" id="KW-1185">Reference proteome</keyword>
<dbReference type="AlphaFoldDB" id="C5KAI6"/>
<dbReference type="InParanoid" id="C5KAI6"/>
<evidence type="ECO:0000313" key="3">
    <source>
        <dbReference type="Proteomes" id="UP000007800"/>
    </source>
</evidence>
<protein>
    <recommendedName>
        <fullName evidence="1">Endonuclease/exonuclease/phosphatase domain-containing protein</fullName>
    </recommendedName>
</protein>
<dbReference type="Pfam" id="PF03372">
    <property type="entry name" value="Exo_endo_phos"/>
    <property type="match status" value="1"/>
</dbReference>
<feature type="domain" description="Endonuclease/exonuclease/phosphatase" evidence="1">
    <location>
        <begin position="74"/>
        <end position="155"/>
    </location>
</feature>
<dbReference type="RefSeq" id="XP_002786726.1">
    <property type="nucleotide sequence ID" value="XM_002786680.1"/>
</dbReference>
<name>C5KAI6_PERM5</name>
<dbReference type="EMBL" id="GG671784">
    <property type="protein sequence ID" value="EER18522.1"/>
    <property type="molecule type" value="Genomic_DNA"/>
</dbReference>
<dbReference type="OrthoDB" id="276515at2759"/>
<reference evidence="2 3" key="1">
    <citation type="submission" date="2008-07" db="EMBL/GenBank/DDBJ databases">
        <authorList>
            <person name="El-Sayed N."/>
            <person name="Caler E."/>
            <person name="Inman J."/>
            <person name="Amedeo P."/>
            <person name="Hass B."/>
            <person name="Wortman J."/>
        </authorList>
    </citation>
    <scope>NUCLEOTIDE SEQUENCE [LARGE SCALE GENOMIC DNA]</scope>
    <source>
        <strain evidence="3">ATCC 50983 / TXsc</strain>
    </source>
</reference>
<accession>C5KAI6</accession>